<keyword evidence="3" id="KW-1185">Reference proteome</keyword>
<dbReference type="Proteomes" id="UP000009168">
    <property type="component" value="Unassembled WGS sequence"/>
</dbReference>
<dbReference type="EMBL" id="GG662536">
    <property type="protein sequence ID" value="EAR85651.1"/>
    <property type="molecule type" value="Genomic_DNA"/>
</dbReference>
<protein>
    <recommendedName>
        <fullName evidence="4">Transmembrane protein</fullName>
    </recommendedName>
</protein>
<proteinExistence type="predicted"/>
<evidence type="ECO:0000313" key="2">
    <source>
        <dbReference type="EMBL" id="EAR85651.1"/>
    </source>
</evidence>
<accession>I7LTQ2</accession>
<dbReference type="GeneID" id="7831453"/>
<feature type="signal peptide" evidence="1">
    <location>
        <begin position="1"/>
        <end position="19"/>
    </location>
</feature>
<dbReference type="KEGG" id="tet:TTHERM_00420590"/>
<evidence type="ECO:0000256" key="1">
    <source>
        <dbReference type="SAM" id="SignalP"/>
    </source>
</evidence>
<organism evidence="2 3">
    <name type="scientific">Tetrahymena thermophila (strain SB210)</name>
    <dbReference type="NCBI Taxonomy" id="312017"/>
    <lineage>
        <taxon>Eukaryota</taxon>
        <taxon>Sar</taxon>
        <taxon>Alveolata</taxon>
        <taxon>Ciliophora</taxon>
        <taxon>Intramacronucleata</taxon>
        <taxon>Oligohymenophorea</taxon>
        <taxon>Hymenostomatida</taxon>
        <taxon>Tetrahymenina</taxon>
        <taxon>Tetrahymenidae</taxon>
        <taxon>Tetrahymena</taxon>
    </lineage>
</organism>
<keyword evidence="1" id="KW-0732">Signal</keyword>
<name>I7LTQ2_TETTS</name>
<dbReference type="InParanoid" id="I7LTQ2"/>
<evidence type="ECO:0008006" key="4">
    <source>
        <dbReference type="Google" id="ProtNLM"/>
    </source>
</evidence>
<reference evidence="3" key="1">
    <citation type="journal article" date="2006" name="PLoS Biol.">
        <title>Macronuclear genome sequence of the ciliate Tetrahymena thermophila, a model eukaryote.</title>
        <authorList>
            <person name="Eisen J.A."/>
            <person name="Coyne R.S."/>
            <person name="Wu M."/>
            <person name="Wu D."/>
            <person name="Thiagarajan M."/>
            <person name="Wortman J.R."/>
            <person name="Badger J.H."/>
            <person name="Ren Q."/>
            <person name="Amedeo P."/>
            <person name="Jones K.M."/>
            <person name="Tallon L.J."/>
            <person name="Delcher A.L."/>
            <person name="Salzberg S.L."/>
            <person name="Silva J.C."/>
            <person name="Haas B.J."/>
            <person name="Majoros W.H."/>
            <person name="Farzad M."/>
            <person name="Carlton J.M."/>
            <person name="Smith R.K. Jr."/>
            <person name="Garg J."/>
            <person name="Pearlman R.E."/>
            <person name="Karrer K.M."/>
            <person name="Sun L."/>
            <person name="Manning G."/>
            <person name="Elde N.C."/>
            <person name="Turkewitz A.P."/>
            <person name="Asai D.J."/>
            <person name="Wilkes D.E."/>
            <person name="Wang Y."/>
            <person name="Cai H."/>
            <person name="Collins K."/>
            <person name="Stewart B.A."/>
            <person name="Lee S.R."/>
            <person name="Wilamowska K."/>
            <person name="Weinberg Z."/>
            <person name="Ruzzo W.L."/>
            <person name="Wloga D."/>
            <person name="Gaertig J."/>
            <person name="Frankel J."/>
            <person name="Tsao C.-C."/>
            <person name="Gorovsky M.A."/>
            <person name="Keeling P.J."/>
            <person name="Waller R.F."/>
            <person name="Patron N.J."/>
            <person name="Cherry J.M."/>
            <person name="Stover N.A."/>
            <person name="Krieger C.J."/>
            <person name="del Toro C."/>
            <person name="Ryder H.F."/>
            <person name="Williamson S.C."/>
            <person name="Barbeau R.A."/>
            <person name="Hamilton E.P."/>
            <person name="Orias E."/>
        </authorList>
    </citation>
    <scope>NUCLEOTIDE SEQUENCE [LARGE SCALE GENOMIC DNA]</scope>
    <source>
        <strain evidence="3">SB210</strain>
    </source>
</reference>
<gene>
    <name evidence="2" type="ORF">TTHERM_00420590</name>
</gene>
<dbReference type="eggNOG" id="ENOG502R2TU">
    <property type="taxonomic scope" value="Eukaryota"/>
</dbReference>
<sequence length="410" mass="45531">MNKALTAVLMLCIISSSMAKFDPDLCFSNAVTITHQFKLFLVSTKTQPLEVSNILANAYDTFELVDPLINSCGLDLPLLDIIDQYKPANTTSCFANIEKIVNIAIDVANTEANLLVDKMIINLPRIIEAFKIYKETNADCKLIEKNSSDATLLSSSDLGINIFSCIHDSEALFSDAKQFLNDYKSHNYNIPQLFNEAVQIYKDLYALNQECGIEKLDLPEIKNIDQIATCVKDISETATAIENTISLLKERQFNELLNATKNVYHAITTDIAECPKKINTLKTALSLNIQCVKNLAIVGKDSYELYQKLTNQDLSPLEKLQSIQSLLKDFQPFFDECGIKVQVPDIPTNAKVVATVECVSDVAKAVNALKNIYVDAVEFNIINAAKDVMDIFNAATSAVQVCTQIEKKDN</sequence>
<feature type="chain" id="PRO_5003712019" description="Transmembrane protein" evidence="1">
    <location>
        <begin position="20"/>
        <end position="410"/>
    </location>
</feature>
<dbReference type="AlphaFoldDB" id="I7LTQ2"/>
<dbReference type="RefSeq" id="XP_001033314.1">
    <property type="nucleotide sequence ID" value="XM_001033314.1"/>
</dbReference>
<dbReference type="OMA" id="SCFANIE"/>
<dbReference type="HOGENOM" id="CLU_671743_0_0_1"/>
<evidence type="ECO:0000313" key="3">
    <source>
        <dbReference type="Proteomes" id="UP000009168"/>
    </source>
</evidence>